<name>A0ABD1NM12_9FABA</name>
<evidence type="ECO:0000313" key="8">
    <source>
        <dbReference type="Proteomes" id="UP001603857"/>
    </source>
</evidence>
<keyword evidence="8" id="KW-1185">Reference proteome</keyword>
<evidence type="ECO:0000256" key="1">
    <source>
        <dbReference type="ARBA" id="ARBA00004123"/>
    </source>
</evidence>
<evidence type="ECO:0000313" key="7">
    <source>
        <dbReference type="EMBL" id="KAL2348908.1"/>
    </source>
</evidence>
<dbReference type="InterPro" id="IPR044964">
    <property type="entry name" value="RCD1/SRO1-5"/>
</dbReference>
<gene>
    <name evidence="7" type="ORF">Fmac_002908</name>
</gene>
<keyword evidence="3" id="KW-0346">Stress response</keyword>
<comment type="caution">
    <text evidence="7">The sequence shown here is derived from an EMBL/GenBank/DDBJ whole genome shotgun (WGS) entry which is preliminary data.</text>
</comment>
<accession>A0ABD1NM12</accession>
<organism evidence="7 8">
    <name type="scientific">Flemingia macrophylla</name>
    <dbReference type="NCBI Taxonomy" id="520843"/>
    <lineage>
        <taxon>Eukaryota</taxon>
        <taxon>Viridiplantae</taxon>
        <taxon>Streptophyta</taxon>
        <taxon>Embryophyta</taxon>
        <taxon>Tracheophyta</taxon>
        <taxon>Spermatophyta</taxon>
        <taxon>Magnoliopsida</taxon>
        <taxon>eudicotyledons</taxon>
        <taxon>Gunneridae</taxon>
        <taxon>Pentapetalae</taxon>
        <taxon>rosids</taxon>
        <taxon>fabids</taxon>
        <taxon>Fabales</taxon>
        <taxon>Fabaceae</taxon>
        <taxon>Papilionoideae</taxon>
        <taxon>50 kb inversion clade</taxon>
        <taxon>NPAAA clade</taxon>
        <taxon>indigoferoid/millettioid clade</taxon>
        <taxon>Phaseoleae</taxon>
        <taxon>Flemingia</taxon>
    </lineage>
</organism>
<keyword evidence="2" id="KW-0217">Developmental protein</keyword>
<dbReference type="InterPro" id="IPR012317">
    <property type="entry name" value="Poly(ADP-ribose)pol_cat_dom"/>
</dbReference>
<evidence type="ECO:0008006" key="9">
    <source>
        <dbReference type="Google" id="ProtNLM"/>
    </source>
</evidence>
<dbReference type="PROSITE" id="PS51059">
    <property type="entry name" value="PARP_CATALYTIC"/>
    <property type="match status" value="1"/>
</dbReference>
<protein>
    <recommendedName>
        <fullName evidence="9">Inactive poly [ADP-ribose] polymerase RCD1</fullName>
    </recommendedName>
</protein>
<reference evidence="7 8" key="1">
    <citation type="submission" date="2024-08" db="EMBL/GenBank/DDBJ databases">
        <title>Insights into the chromosomal genome structure of Flemingia macrophylla.</title>
        <authorList>
            <person name="Ding Y."/>
            <person name="Zhao Y."/>
            <person name="Bi W."/>
            <person name="Wu M."/>
            <person name="Zhao G."/>
            <person name="Gong Y."/>
            <person name="Li W."/>
            <person name="Zhang P."/>
        </authorList>
    </citation>
    <scope>NUCLEOTIDE SEQUENCE [LARGE SCALE GENOMIC DNA]</scope>
    <source>
        <strain evidence="7">DYQJB</strain>
        <tissue evidence="7">Leaf</tissue>
    </source>
</reference>
<feature type="domain" description="RST" evidence="6">
    <location>
        <begin position="501"/>
        <end position="572"/>
    </location>
</feature>
<feature type="domain" description="PARP catalytic" evidence="5">
    <location>
        <begin position="250"/>
        <end position="469"/>
    </location>
</feature>
<evidence type="ECO:0000256" key="4">
    <source>
        <dbReference type="ARBA" id="ARBA00023242"/>
    </source>
</evidence>
<dbReference type="InterPro" id="IPR057823">
    <property type="entry name" value="WWE_RCD1"/>
</dbReference>
<dbReference type="Proteomes" id="UP001603857">
    <property type="component" value="Unassembled WGS sequence"/>
</dbReference>
<proteinExistence type="predicted"/>
<dbReference type="AlphaFoldDB" id="A0ABD1NM12"/>
<keyword evidence="4" id="KW-0539">Nucleus</keyword>
<evidence type="ECO:0000259" key="5">
    <source>
        <dbReference type="PROSITE" id="PS51059"/>
    </source>
</evidence>
<evidence type="ECO:0000259" key="6">
    <source>
        <dbReference type="PROSITE" id="PS51879"/>
    </source>
</evidence>
<evidence type="ECO:0000256" key="2">
    <source>
        <dbReference type="ARBA" id="ARBA00022473"/>
    </source>
</evidence>
<dbReference type="InterPro" id="IPR022003">
    <property type="entry name" value="RST"/>
</dbReference>
<dbReference type="Gene3D" id="3.90.228.10">
    <property type="match status" value="1"/>
</dbReference>
<dbReference type="Pfam" id="PF23467">
    <property type="entry name" value="WWE_5"/>
    <property type="match status" value="1"/>
</dbReference>
<dbReference type="PROSITE" id="PS51879">
    <property type="entry name" value="RST"/>
    <property type="match status" value="1"/>
</dbReference>
<sequence length="583" mass="65241">MEAKSAKALDRVGLNLKRKRATRYAALLSGVSQPTIGHWPSFMSPTGRVVKRMRLGGYKNKLTNAGPHIGRSLVRRFLNYKKSGRLERLMFYNNGEWLDFPKDVVDLVKKELEAKKKVNVEVELNGYHLVFNFFHLHKVDLKTGLQQPIAWIDDAGSCFFPEIYAASDEEPYNFVKQECGKSQESYESNEIKLHLEVEINGVDQSRLSECSGESNALVKGIQIDAKQNCCQYDVEVEDSINKKDYGNVGETIQQNQVIGLDAYTESIYGKLDLNSVQKLFLKGMSSFGSTDSDIVEISHCSGASMQARWELFQKQAEITKKIHGEANIRYAWLAASKGELSTMMQYGLGHCGLSRSKCTYGIGVHLAAVTCPDASARFCDVDENGVKHLVLCRVIMGNMEILHPTSSQFRPSSCEYDNGVDDIQCPQCYVVWNMNMNTHIYPEFVLSFKASSDAAGRFYGSEGKNVSGVNAACHGPYGLLQSESSTVDNGKTPRMVASTPRIPTSPWIPFTVLFAAIKNQVSPKNMILITTQYERLKSKQLSRNDFLKMLRLIVGDTLLRATITKLQFKIPTNAEMKDSNKDD</sequence>
<evidence type="ECO:0000256" key="3">
    <source>
        <dbReference type="ARBA" id="ARBA00023016"/>
    </source>
</evidence>
<dbReference type="PANTHER" id="PTHR32263:SF5">
    <property type="entry name" value="INACTIVE POLY [ADP-RIBOSE] POLYMERASE SRO1-RELATED"/>
    <property type="match status" value="1"/>
</dbReference>
<comment type="subcellular location">
    <subcellularLocation>
        <location evidence="1">Nucleus</location>
    </subcellularLocation>
</comment>
<dbReference type="GO" id="GO:0005634">
    <property type="term" value="C:nucleus"/>
    <property type="evidence" value="ECO:0007669"/>
    <property type="project" value="UniProtKB-SubCell"/>
</dbReference>
<dbReference type="Pfam" id="PF12174">
    <property type="entry name" value="RST"/>
    <property type="match status" value="1"/>
</dbReference>
<dbReference type="PANTHER" id="PTHR32263">
    <property type="entry name" value="INACTIVE POLY [ADP-RIBOSE] POLYMERASE SRO4-RELATED"/>
    <property type="match status" value="1"/>
</dbReference>
<dbReference type="EMBL" id="JBGMDY010000001">
    <property type="protein sequence ID" value="KAL2348908.1"/>
    <property type="molecule type" value="Genomic_DNA"/>
</dbReference>
<dbReference type="SUPFAM" id="SSF56399">
    <property type="entry name" value="ADP-ribosylation"/>
    <property type="match status" value="1"/>
</dbReference>